<accession>A0ABZ3JAT9</accession>
<evidence type="ECO:0000313" key="2">
    <source>
        <dbReference type="Proteomes" id="UP000216052"/>
    </source>
</evidence>
<reference evidence="1" key="1">
    <citation type="submission" date="2024-05" db="EMBL/GenBank/DDBJ databases">
        <title>Isolation and characterization of Sporomusa carbonis sp. nov., a carboxydotrophic hydrogenogen in the genus of Sporomusa isolated from a charcoal burning pile.</title>
        <authorList>
            <person name="Boeer T."/>
            <person name="Rosenbaum F."/>
            <person name="Eysell L."/>
            <person name="Mueller V."/>
            <person name="Daniel R."/>
            <person name="Poehlein A."/>
        </authorList>
    </citation>
    <scope>NUCLEOTIDE SEQUENCE [LARGE SCALE GENOMIC DNA]</scope>
    <source>
        <strain evidence="1">DSM 3132</strain>
    </source>
</reference>
<dbReference type="Proteomes" id="UP000216052">
    <property type="component" value="Chromosome"/>
</dbReference>
<proteinExistence type="predicted"/>
<keyword evidence="2" id="KW-1185">Reference proteome</keyword>
<protein>
    <submittedName>
        <fullName evidence="1">Uncharacterized protein</fullName>
    </submittedName>
</protein>
<organism evidence="1 2">
    <name type="scientific">Sporomusa acidovorans (strain ATCC 49682 / DSM 3132 / Mol)</name>
    <dbReference type="NCBI Taxonomy" id="1123286"/>
    <lineage>
        <taxon>Bacteria</taxon>
        <taxon>Bacillati</taxon>
        <taxon>Bacillota</taxon>
        <taxon>Negativicutes</taxon>
        <taxon>Selenomonadales</taxon>
        <taxon>Sporomusaceae</taxon>
        <taxon>Sporomusa</taxon>
    </lineage>
</organism>
<evidence type="ECO:0000313" key="1">
    <source>
        <dbReference type="EMBL" id="XFO75012.1"/>
    </source>
</evidence>
<name>A0ABZ3JAT9_SPOA4</name>
<dbReference type="EMBL" id="CP155571">
    <property type="protein sequence ID" value="XFO75012.1"/>
    <property type="molecule type" value="Genomic_DNA"/>
</dbReference>
<gene>
    <name evidence="1" type="ORF">SPACI_051230</name>
</gene>
<sequence>MNLCHLGGTARVLAAFINICQNRLGGYPIL</sequence>